<protein>
    <recommendedName>
        <fullName evidence="10">Porin</fullName>
    </recommendedName>
</protein>
<comment type="domain">
    <text evidence="10">Consists of 16-stranded beta-barrel sheets, with large surface-exposed loops, that form a transmembrane pore at the center of each barrel. The pore is partially ocluded by a peptide loop that folds into the pore lumen.</text>
</comment>
<dbReference type="GO" id="GO:0006811">
    <property type="term" value="P:monoatomic ion transport"/>
    <property type="evidence" value="ECO:0007669"/>
    <property type="project" value="UniProtKB-KW"/>
</dbReference>
<evidence type="ECO:0000256" key="10">
    <source>
        <dbReference type="RuleBase" id="RU364005"/>
    </source>
</evidence>
<accession>A0A1C3XB30</accession>
<feature type="signal peptide" evidence="10">
    <location>
        <begin position="1"/>
        <end position="22"/>
    </location>
</feature>
<dbReference type="Pfam" id="PF02530">
    <property type="entry name" value="Porin_2"/>
    <property type="match status" value="1"/>
</dbReference>
<evidence type="ECO:0000256" key="5">
    <source>
        <dbReference type="ARBA" id="ARBA00022729"/>
    </source>
</evidence>
<comment type="similarity">
    <text evidence="1 10">Belongs to the alphaproteobacteria porin family.</text>
</comment>
<name>A0A1C3XB30_9HYPH</name>
<reference evidence="12 13" key="1">
    <citation type="submission" date="2016-08" db="EMBL/GenBank/DDBJ databases">
        <authorList>
            <person name="Seilhamer J.J."/>
        </authorList>
    </citation>
    <scope>NUCLEOTIDE SEQUENCE [LARGE SCALE GENOMIC DNA]</scope>
    <source>
        <strain evidence="12 13">P1-7</strain>
    </source>
</reference>
<evidence type="ECO:0000256" key="8">
    <source>
        <dbReference type="ARBA" id="ARBA00023136"/>
    </source>
</evidence>
<dbReference type="RefSeq" id="WP_004112883.1">
    <property type="nucleotide sequence ID" value="NZ_FMAF01000030.1"/>
</dbReference>
<proteinExistence type="inferred from homology"/>
<keyword evidence="4 10" id="KW-0812">Transmembrane</keyword>
<dbReference type="GO" id="GO:0009279">
    <property type="term" value="C:cell outer membrane"/>
    <property type="evidence" value="ECO:0007669"/>
    <property type="project" value="UniProtKB-SubCell"/>
</dbReference>
<dbReference type="AlphaFoldDB" id="A0A1C3XB30"/>
<reference evidence="11 14" key="2">
    <citation type="submission" date="2020-08" db="EMBL/GenBank/DDBJ databases">
        <title>Genomic Encyclopedia of Type Strains, Phase IV (KMG-V): Genome sequencing to study the core and pangenomes of soil and plant-associated prokaryotes.</title>
        <authorList>
            <person name="Whitman W."/>
        </authorList>
    </citation>
    <scope>NUCLEOTIDE SEQUENCE [LARGE SCALE GENOMIC DNA]</scope>
    <source>
        <strain evidence="11 14">SEMIA 4060</strain>
    </source>
</reference>
<comment type="subcellular location">
    <subcellularLocation>
        <location evidence="10">Cell outer membrane</location>
        <topology evidence="10">Multi-pass membrane protein</topology>
    </subcellularLocation>
</comment>
<keyword evidence="8 10" id="KW-0472">Membrane</keyword>
<evidence type="ECO:0000313" key="11">
    <source>
        <dbReference type="EMBL" id="MBB6488217.1"/>
    </source>
</evidence>
<evidence type="ECO:0000313" key="14">
    <source>
        <dbReference type="Proteomes" id="UP000565576"/>
    </source>
</evidence>
<evidence type="ECO:0000256" key="4">
    <source>
        <dbReference type="ARBA" id="ARBA00022692"/>
    </source>
</evidence>
<dbReference type="EMBL" id="JACHBG010000020">
    <property type="protein sequence ID" value="MBB6488217.1"/>
    <property type="molecule type" value="Genomic_DNA"/>
</dbReference>
<evidence type="ECO:0000313" key="13">
    <source>
        <dbReference type="Proteomes" id="UP000199205"/>
    </source>
</evidence>
<evidence type="ECO:0000256" key="7">
    <source>
        <dbReference type="ARBA" id="ARBA00023114"/>
    </source>
</evidence>
<sequence length="230" mass="24988">MNIRPILLGGIATLSVAPSVCAIDQVVAVEPEPAELVRICDAYGKGYFYIPGSETCMQVGGMVRTQASSYNPYAPVEPSGTTWLTRSEIYVNAATETEYGLLKTTTTLRFDYTDDSSTIGADLPVANISLGGFLIGRAGSQYNDWIGYVGNVINPDVIGNGPLKLNQLSYFYDCGVSAVSAPLNWLYFEACRVCEKVSRTIWRFAWQMMDLLGVTKLSSRAAETGVGRTM</sequence>
<organism evidence="12 13">
    <name type="scientific">Rhizobium lusitanum</name>
    <dbReference type="NCBI Taxonomy" id="293958"/>
    <lineage>
        <taxon>Bacteria</taxon>
        <taxon>Pseudomonadati</taxon>
        <taxon>Pseudomonadota</taxon>
        <taxon>Alphaproteobacteria</taxon>
        <taxon>Hyphomicrobiales</taxon>
        <taxon>Rhizobiaceae</taxon>
        <taxon>Rhizobium/Agrobacterium group</taxon>
        <taxon>Rhizobium</taxon>
    </lineage>
</organism>
<evidence type="ECO:0000256" key="3">
    <source>
        <dbReference type="ARBA" id="ARBA00022452"/>
    </source>
</evidence>
<keyword evidence="9 10" id="KW-0998">Cell outer membrane</keyword>
<keyword evidence="5 10" id="KW-0732">Signal</keyword>
<keyword evidence="6 10" id="KW-0406">Ion transport</keyword>
<feature type="chain" id="PRO_5034063210" description="Porin" evidence="10">
    <location>
        <begin position="23"/>
        <end position="230"/>
    </location>
</feature>
<evidence type="ECO:0000256" key="9">
    <source>
        <dbReference type="ARBA" id="ARBA00023237"/>
    </source>
</evidence>
<dbReference type="Proteomes" id="UP000199205">
    <property type="component" value="Unassembled WGS sequence"/>
</dbReference>
<dbReference type="Proteomes" id="UP000565576">
    <property type="component" value="Unassembled WGS sequence"/>
</dbReference>
<keyword evidence="3 10" id="KW-1134">Transmembrane beta strand</keyword>
<evidence type="ECO:0000313" key="12">
    <source>
        <dbReference type="EMBL" id="SCB49438.1"/>
    </source>
</evidence>
<comment type="function">
    <text evidence="10">Forms passive diffusion pores that allow small molecular weight hydrophilic materials across the outer membrane.</text>
</comment>
<dbReference type="InterPro" id="IPR003684">
    <property type="entry name" value="Porin_alphabac"/>
</dbReference>
<evidence type="ECO:0000256" key="1">
    <source>
        <dbReference type="ARBA" id="ARBA00009521"/>
    </source>
</evidence>
<keyword evidence="2 10" id="KW-0813">Transport</keyword>
<dbReference type="EMBL" id="FMAF01000030">
    <property type="protein sequence ID" value="SCB49438.1"/>
    <property type="molecule type" value="Genomic_DNA"/>
</dbReference>
<gene>
    <name evidence="12" type="ORF">GA0061101_13046</name>
    <name evidence="11" type="ORF">GGD46_005531</name>
</gene>
<dbReference type="GO" id="GO:0046930">
    <property type="term" value="C:pore complex"/>
    <property type="evidence" value="ECO:0007669"/>
    <property type="project" value="UniProtKB-KW"/>
</dbReference>
<evidence type="ECO:0000256" key="6">
    <source>
        <dbReference type="ARBA" id="ARBA00023065"/>
    </source>
</evidence>
<keyword evidence="7 10" id="KW-0626">Porin</keyword>
<evidence type="ECO:0000256" key="2">
    <source>
        <dbReference type="ARBA" id="ARBA00022448"/>
    </source>
</evidence>
<dbReference type="GO" id="GO:0015288">
    <property type="term" value="F:porin activity"/>
    <property type="evidence" value="ECO:0007669"/>
    <property type="project" value="UniProtKB-KW"/>
</dbReference>